<feature type="transmembrane region" description="Helical" evidence="5">
    <location>
        <begin position="153"/>
        <end position="173"/>
    </location>
</feature>
<name>A0A1Y2CHQ4_9FUNG</name>
<sequence length="344" mass="38954">MVSSSLLIKNLRVWMIYSGSKYTKSQMSDRTWMVPMVAVVVLHQILIAIWLGLSSISVTKRYISIQTEGDIATDYMIQYSYECESRPAFYVYCAIWGYSAMLAIGIVILTFNSQKIASSHSEFGLLLGLSVMLPICTLLIYDSDGSGSTALNDFRQVAIIWFMTSFPLFMQFYPKAVLIYQTEIDSSWFQKFSETASNNRRQKSSHSSELKNKTKIVPYVSGINTSAKFVPSFDVLYLERTQLGVKRWYRGVLSLVKVVKKPHLLFASSSGCEYDIALAHSLCQKTSVEKAECKVTGDGHNLLRVEVLIQKRFVLIDFLSVKEGEEFVAALRQVIEQMIDSTMK</sequence>
<keyword evidence="3 5" id="KW-1133">Transmembrane helix</keyword>
<dbReference type="AlphaFoldDB" id="A0A1Y2CHQ4"/>
<keyword evidence="2 5" id="KW-0812">Transmembrane</keyword>
<keyword evidence="4 5" id="KW-0472">Membrane</keyword>
<evidence type="ECO:0000256" key="4">
    <source>
        <dbReference type="ARBA" id="ARBA00023136"/>
    </source>
</evidence>
<evidence type="ECO:0000256" key="2">
    <source>
        <dbReference type="ARBA" id="ARBA00022692"/>
    </source>
</evidence>
<gene>
    <name evidence="7" type="ORF">BCR33DRAFT_131512</name>
</gene>
<dbReference type="Proteomes" id="UP000193642">
    <property type="component" value="Unassembled WGS sequence"/>
</dbReference>
<evidence type="ECO:0000256" key="3">
    <source>
        <dbReference type="ARBA" id="ARBA00022989"/>
    </source>
</evidence>
<reference evidence="7 8" key="1">
    <citation type="submission" date="2016-07" db="EMBL/GenBank/DDBJ databases">
        <title>Pervasive Adenine N6-methylation of Active Genes in Fungi.</title>
        <authorList>
            <consortium name="DOE Joint Genome Institute"/>
            <person name="Mondo S.J."/>
            <person name="Dannebaum R.O."/>
            <person name="Kuo R.C."/>
            <person name="Labutti K."/>
            <person name="Haridas S."/>
            <person name="Kuo A."/>
            <person name="Salamov A."/>
            <person name="Ahrendt S.R."/>
            <person name="Lipzen A."/>
            <person name="Sullivan W."/>
            <person name="Andreopoulos W.B."/>
            <person name="Clum A."/>
            <person name="Lindquist E."/>
            <person name="Daum C."/>
            <person name="Ramamoorthy G.K."/>
            <person name="Gryganskyi A."/>
            <person name="Culley D."/>
            <person name="Magnuson J.K."/>
            <person name="James T.Y."/>
            <person name="O'Malley M.A."/>
            <person name="Stajich J.E."/>
            <person name="Spatafora J.W."/>
            <person name="Visel A."/>
            <person name="Grigoriev I.V."/>
        </authorList>
    </citation>
    <scope>NUCLEOTIDE SEQUENCE [LARGE SCALE GENOMIC DNA]</scope>
    <source>
        <strain evidence="7 8">JEL800</strain>
    </source>
</reference>
<feature type="transmembrane region" description="Helical" evidence="5">
    <location>
        <begin position="123"/>
        <end position="141"/>
    </location>
</feature>
<feature type="transmembrane region" description="Helical" evidence="5">
    <location>
        <begin position="32"/>
        <end position="53"/>
    </location>
</feature>
<comment type="subcellular location">
    <subcellularLocation>
        <location evidence="1">Membrane</location>
        <topology evidence="1">Multi-pass membrane protein</topology>
    </subcellularLocation>
</comment>
<organism evidence="7 8">
    <name type="scientific">Rhizoclosmatium globosum</name>
    <dbReference type="NCBI Taxonomy" id="329046"/>
    <lineage>
        <taxon>Eukaryota</taxon>
        <taxon>Fungi</taxon>
        <taxon>Fungi incertae sedis</taxon>
        <taxon>Chytridiomycota</taxon>
        <taxon>Chytridiomycota incertae sedis</taxon>
        <taxon>Chytridiomycetes</taxon>
        <taxon>Chytridiales</taxon>
        <taxon>Chytriomycetaceae</taxon>
        <taxon>Rhizoclosmatium</taxon>
    </lineage>
</organism>
<dbReference type="OrthoDB" id="2183028at2759"/>
<dbReference type="InterPro" id="IPR017978">
    <property type="entry name" value="GPCR_3_C"/>
</dbReference>
<dbReference type="GO" id="GO:0016020">
    <property type="term" value="C:membrane"/>
    <property type="evidence" value="ECO:0007669"/>
    <property type="project" value="UniProtKB-SubCell"/>
</dbReference>
<accession>A0A1Y2CHQ4</accession>
<evidence type="ECO:0000313" key="8">
    <source>
        <dbReference type="Proteomes" id="UP000193642"/>
    </source>
</evidence>
<evidence type="ECO:0000256" key="1">
    <source>
        <dbReference type="ARBA" id="ARBA00004141"/>
    </source>
</evidence>
<feature type="transmembrane region" description="Helical" evidence="5">
    <location>
        <begin position="89"/>
        <end position="111"/>
    </location>
</feature>
<dbReference type="GO" id="GO:0004930">
    <property type="term" value="F:G protein-coupled receptor activity"/>
    <property type="evidence" value="ECO:0007669"/>
    <property type="project" value="InterPro"/>
</dbReference>
<feature type="domain" description="G-protein coupled receptors family 3 profile" evidence="6">
    <location>
        <begin position="1"/>
        <end position="140"/>
    </location>
</feature>
<evidence type="ECO:0000259" key="6">
    <source>
        <dbReference type="PROSITE" id="PS50259"/>
    </source>
</evidence>
<protein>
    <recommendedName>
        <fullName evidence="6">G-protein coupled receptors family 3 profile domain-containing protein</fullName>
    </recommendedName>
</protein>
<comment type="caution">
    <text evidence="7">The sequence shown here is derived from an EMBL/GenBank/DDBJ whole genome shotgun (WGS) entry which is preliminary data.</text>
</comment>
<evidence type="ECO:0000313" key="7">
    <source>
        <dbReference type="EMBL" id="ORY46581.1"/>
    </source>
</evidence>
<keyword evidence="8" id="KW-1185">Reference proteome</keyword>
<evidence type="ECO:0000256" key="5">
    <source>
        <dbReference type="SAM" id="Phobius"/>
    </source>
</evidence>
<dbReference type="EMBL" id="MCGO01000016">
    <property type="protein sequence ID" value="ORY46581.1"/>
    <property type="molecule type" value="Genomic_DNA"/>
</dbReference>
<proteinExistence type="predicted"/>
<dbReference type="PROSITE" id="PS50259">
    <property type="entry name" value="G_PROTEIN_RECEP_F3_4"/>
    <property type="match status" value="1"/>
</dbReference>
<dbReference type="Pfam" id="PF00003">
    <property type="entry name" value="7tm_3"/>
    <property type="match status" value="1"/>
</dbReference>